<dbReference type="HOGENOM" id="CLU_147970_0_0_11"/>
<dbReference type="SUPFAM" id="SSF64376">
    <property type="entry name" value="YlxR-like"/>
    <property type="match status" value="1"/>
</dbReference>
<proteinExistence type="predicted"/>
<gene>
    <name evidence="3" type="ORF">HMPREF9233_00200</name>
</gene>
<dbReference type="eggNOG" id="COG2740">
    <property type="taxonomic scope" value="Bacteria"/>
</dbReference>
<dbReference type="RefSeq" id="WP_007000418.1">
    <property type="nucleotide sequence ID" value="NZ_JH992955.1"/>
</dbReference>
<organism evidence="3 4">
    <name type="scientific">Actinobaculum massiliense ACS-171-V-Col2</name>
    <dbReference type="NCBI Taxonomy" id="883066"/>
    <lineage>
        <taxon>Bacteria</taxon>
        <taxon>Bacillati</taxon>
        <taxon>Actinomycetota</taxon>
        <taxon>Actinomycetes</taxon>
        <taxon>Actinomycetales</taxon>
        <taxon>Actinomycetaceae</taxon>
        <taxon>Actinobaculum</taxon>
    </lineage>
</organism>
<evidence type="ECO:0000313" key="3">
    <source>
        <dbReference type="EMBL" id="EKU96112.1"/>
    </source>
</evidence>
<dbReference type="AlphaFoldDB" id="K9EYM3"/>
<accession>K9EYM3</accession>
<name>K9EYM3_9ACTO</name>
<dbReference type="EMBL" id="AGWL01000001">
    <property type="protein sequence ID" value="EKU96112.1"/>
    <property type="molecule type" value="Genomic_DNA"/>
</dbReference>
<dbReference type="Gene3D" id="3.30.1230.10">
    <property type="entry name" value="YlxR-like"/>
    <property type="match status" value="1"/>
</dbReference>
<dbReference type="PANTHER" id="PTHR34215">
    <property type="entry name" value="BLL0784 PROTEIN"/>
    <property type="match status" value="1"/>
</dbReference>
<dbReference type="STRING" id="202789.GCA_001457435_00273"/>
<dbReference type="Proteomes" id="UP000009888">
    <property type="component" value="Unassembled WGS sequence"/>
</dbReference>
<dbReference type="InterPro" id="IPR007393">
    <property type="entry name" value="YlxR_dom"/>
</dbReference>
<keyword evidence="4" id="KW-1185">Reference proteome</keyword>
<feature type="domain" description="YlxR" evidence="2">
    <location>
        <begin position="4"/>
        <end position="74"/>
    </location>
</feature>
<comment type="caution">
    <text evidence="3">The sequence shown here is derived from an EMBL/GenBank/DDBJ whole genome shotgun (WGS) entry which is preliminary data.</text>
</comment>
<dbReference type="PANTHER" id="PTHR34215:SF1">
    <property type="entry name" value="YLXR DOMAIN-CONTAINING PROTEIN"/>
    <property type="match status" value="1"/>
</dbReference>
<dbReference type="Pfam" id="PF04296">
    <property type="entry name" value="YlxR"/>
    <property type="match status" value="1"/>
</dbReference>
<evidence type="ECO:0000259" key="2">
    <source>
        <dbReference type="Pfam" id="PF04296"/>
    </source>
</evidence>
<dbReference type="InterPro" id="IPR037465">
    <property type="entry name" value="YlxR"/>
</dbReference>
<evidence type="ECO:0000256" key="1">
    <source>
        <dbReference type="SAM" id="MobiDB-lite"/>
    </source>
</evidence>
<sequence length="105" mass="11546">MNPRTCVACRKKDAPSRMVRLAYTNGYVVVDREGKLPGRGAWTHPESVCLTGTLRSGVLAQAFRSRVNTSLLEEEIQQVSSLGRAKTRDTESGLEADGHPMSTQR</sequence>
<evidence type="ECO:0000313" key="4">
    <source>
        <dbReference type="Proteomes" id="UP000009888"/>
    </source>
</evidence>
<reference evidence="3 4" key="1">
    <citation type="submission" date="2012-09" db="EMBL/GenBank/DDBJ databases">
        <title>The Genome Sequence of Actinobaculum massiliae ACS-171-V-COL2.</title>
        <authorList>
            <consortium name="The Broad Institute Genome Sequencing Platform"/>
            <person name="Earl A."/>
            <person name="Ward D."/>
            <person name="Feldgarden M."/>
            <person name="Gevers D."/>
            <person name="Saerens B."/>
            <person name="Vaneechoutte M."/>
            <person name="Walker B."/>
            <person name="Young S.K."/>
            <person name="Zeng Q."/>
            <person name="Gargeya S."/>
            <person name="Fitzgerald M."/>
            <person name="Haas B."/>
            <person name="Abouelleil A."/>
            <person name="Alvarado L."/>
            <person name="Arachchi H.M."/>
            <person name="Berlin A."/>
            <person name="Chapman S.B."/>
            <person name="Goldberg J."/>
            <person name="Griggs A."/>
            <person name="Gujja S."/>
            <person name="Hansen M."/>
            <person name="Howarth C."/>
            <person name="Imamovic A."/>
            <person name="Larimer J."/>
            <person name="McCowen C."/>
            <person name="Montmayeur A."/>
            <person name="Murphy C."/>
            <person name="Neiman D."/>
            <person name="Pearson M."/>
            <person name="Priest M."/>
            <person name="Roberts A."/>
            <person name="Saif S."/>
            <person name="Shea T."/>
            <person name="Sisk P."/>
            <person name="Sykes S."/>
            <person name="Wortman J."/>
            <person name="Nusbaum C."/>
            <person name="Birren B."/>
        </authorList>
    </citation>
    <scope>NUCLEOTIDE SEQUENCE [LARGE SCALE GENOMIC DNA]</scope>
    <source>
        <strain evidence="4">ACS-171-V-Col2</strain>
    </source>
</reference>
<protein>
    <recommendedName>
        <fullName evidence="2">YlxR domain-containing protein</fullName>
    </recommendedName>
</protein>
<dbReference type="InterPro" id="IPR035931">
    <property type="entry name" value="YlxR-like_sf"/>
</dbReference>
<feature type="region of interest" description="Disordered" evidence="1">
    <location>
        <begin position="78"/>
        <end position="105"/>
    </location>
</feature>